<dbReference type="Proteomes" id="UP000256269">
    <property type="component" value="Unassembled WGS sequence"/>
</dbReference>
<organism evidence="2 3">
    <name type="scientific">Kutzneria buriramensis</name>
    <dbReference type="NCBI Taxonomy" id="1045776"/>
    <lineage>
        <taxon>Bacteria</taxon>
        <taxon>Bacillati</taxon>
        <taxon>Actinomycetota</taxon>
        <taxon>Actinomycetes</taxon>
        <taxon>Pseudonocardiales</taxon>
        <taxon>Pseudonocardiaceae</taxon>
        <taxon>Kutzneria</taxon>
    </lineage>
</organism>
<accession>A0A3E0HH31</accession>
<gene>
    <name evidence="2" type="ORF">BCF44_108136</name>
</gene>
<evidence type="ECO:0000259" key="1">
    <source>
        <dbReference type="PROSITE" id="PS51674"/>
    </source>
</evidence>
<evidence type="ECO:0000313" key="2">
    <source>
        <dbReference type="EMBL" id="REH44656.1"/>
    </source>
</evidence>
<dbReference type="PROSITE" id="PS51674">
    <property type="entry name" value="4FE4S_WBL"/>
    <property type="match status" value="1"/>
</dbReference>
<dbReference type="Pfam" id="PF02467">
    <property type="entry name" value="Whib"/>
    <property type="match status" value="1"/>
</dbReference>
<keyword evidence="3" id="KW-1185">Reference proteome</keyword>
<feature type="domain" description="4Fe-4S Wbl-type" evidence="1">
    <location>
        <begin position="33"/>
        <end position="96"/>
    </location>
</feature>
<evidence type="ECO:0000313" key="3">
    <source>
        <dbReference type="Proteomes" id="UP000256269"/>
    </source>
</evidence>
<sequence length="115" mass="12495">MNDQHFADVAAELDDYAAVSEDALEHAVRYQGACGWLATSGGTPEWTGDDGADRELAAPICAGCPVQRECLEWEFRTHGYAIGSVWGPLSAAGRRAVYLHWRDRRDDAGRAGGRS</sequence>
<name>A0A3E0HH31_9PSEU</name>
<dbReference type="EMBL" id="QUNO01000008">
    <property type="protein sequence ID" value="REH44656.1"/>
    <property type="molecule type" value="Genomic_DNA"/>
</dbReference>
<dbReference type="RefSeq" id="WP_170217709.1">
    <property type="nucleotide sequence ID" value="NZ_CP144375.1"/>
</dbReference>
<protein>
    <submittedName>
        <fullName evidence="2">WhiB family redox-sensing transcriptional regulator</fullName>
    </submittedName>
</protein>
<comment type="caution">
    <text evidence="2">The sequence shown here is derived from an EMBL/GenBank/DDBJ whole genome shotgun (WGS) entry which is preliminary data.</text>
</comment>
<dbReference type="InterPro" id="IPR034768">
    <property type="entry name" value="4FE4S_WBL"/>
</dbReference>
<proteinExistence type="predicted"/>
<dbReference type="AlphaFoldDB" id="A0A3E0HH31"/>
<reference evidence="2 3" key="1">
    <citation type="submission" date="2018-08" db="EMBL/GenBank/DDBJ databases">
        <title>Genomic Encyclopedia of Archaeal and Bacterial Type Strains, Phase II (KMG-II): from individual species to whole genera.</title>
        <authorList>
            <person name="Goeker M."/>
        </authorList>
    </citation>
    <scope>NUCLEOTIDE SEQUENCE [LARGE SCALE GENOMIC DNA]</scope>
    <source>
        <strain evidence="2 3">DSM 45791</strain>
    </source>
</reference>